<evidence type="ECO:0000256" key="4">
    <source>
        <dbReference type="ARBA" id="ARBA00022692"/>
    </source>
</evidence>
<dbReference type="PROSITE" id="PS50928">
    <property type="entry name" value="ABC_TM1"/>
    <property type="match status" value="1"/>
</dbReference>
<dbReference type="eggNOG" id="COG1173">
    <property type="taxonomic scope" value="Bacteria"/>
</dbReference>
<dbReference type="InterPro" id="IPR000515">
    <property type="entry name" value="MetI-like"/>
</dbReference>
<dbReference type="STRING" id="326424.FRAAL4087"/>
<dbReference type="SUPFAM" id="SSF161098">
    <property type="entry name" value="MetI-like"/>
    <property type="match status" value="1"/>
</dbReference>
<feature type="transmembrane region" description="Helical" evidence="7">
    <location>
        <begin position="102"/>
        <end position="124"/>
    </location>
</feature>
<evidence type="ECO:0000256" key="3">
    <source>
        <dbReference type="ARBA" id="ARBA00022475"/>
    </source>
</evidence>
<keyword evidence="3" id="KW-1003">Cell membrane</keyword>
<evidence type="ECO:0000259" key="8">
    <source>
        <dbReference type="PROSITE" id="PS50928"/>
    </source>
</evidence>
<dbReference type="GO" id="GO:0005886">
    <property type="term" value="C:plasma membrane"/>
    <property type="evidence" value="ECO:0007669"/>
    <property type="project" value="UniProtKB-SubCell"/>
</dbReference>
<keyword evidence="6 7" id="KW-0472">Membrane</keyword>
<name>Q0RIE0_FRAAA</name>
<feature type="transmembrane region" description="Helical" evidence="7">
    <location>
        <begin position="185"/>
        <end position="210"/>
    </location>
</feature>
<feature type="domain" description="ABC transmembrane type-1" evidence="8">
    <location>
        <begin position="64"/>
        <end position="253"/>
    </location>
</feature>
<evidence type="ECO:0000313" key="9">
    <source>
        <dbReference type="EMBL" id="CAJ62729.1"/>
    </source>
</evidence>
<dbReference type="GO" id="GO:0055085">
    <property type="term" value="P:transmembrane transport"/>
    <property type="evidence" value="ECO:0007669"/>
    <property type="project" value="InterPro"/>
</dbReference>
<feature type="transmembrane region" description="Helical" evidence="7">
    <location>
        <begin position="130"/>
        <end position="146"/>
    </location>
</feature>
<dbReference type="InterPro" id="IPR050366">
    <property type="entry name" value="BP-dependent_transpt_permease"/>
</dbReference>
<dbReference type="AlphaFoldDB" id="Q0RIE0"/>
<accession>Q0RIE0</accession>
<evidence type="ECO:0000256" key="1">
    <source>
        <dbReference type="ARBA" id="ARBA00004651"/>
    </source>
</evidence>
<dbReference type="InterPro" id="IPR035906">
    <property type="entry name" value="MetI-like_sf"/>
</dbReference>
<keyword evidence="2 7" id="KW-0813">Transport</keyword>
<evidence type="ECO:0000256" key="7">
    <source>
        <dbReference type="RuleBase" id="RU363032"/>
    </source>
</evidence>
<evidence type="ECO:0000256" key="6">
    <source>
        <dbReference type="ARBA" id="ARBA00023136"/>
    </source>
</evidence>
<protein>
    <submittedName>
        <fullName evidence="9">Dipeptide transport protein (ABC superfamily, membrane)</fullName>
    </submittedName>
</protein>
<feature type="transmembrane region" description="Helical" evidence="7">
    <location>
        <begin position="230"/>
        <end position="252"/>
    </location>
</feature>
<keyword evidence="10" id="KW-1185">Reference proteome</keyword>
<comment type="subcellular location">
    <subcellularLocation>
        <location evidence="1 7">Cell membrane</location>
        <topology evidence="1 7">Multi-pass membrane protein</topology>
    </subcellularLocation>
</comment>
<evidence type="ECO:0000313" key="10">
    <source>
        <dbReference type="Proteomes" id="UP000000657"/>
    </source>
</evidence>
<dbReference type="Pfam" id="PF00528">
    <property type="entry name" value="BPD_transp_1"/>
    <property type="match status" value="1"/>
</dbReference>
<organism evidence="9 10">
    <name type="scientific">Frankia alni (strain DSM 45986 / CECT 9034 / ACN14a)</name>
    <dbReference type="NCBI Taxonomy" id="326424"/>
    <lineage>
        <taxon>Bacteria</taxon>
        <taxon>Bacillati</taxon>
        <taxon>Actinomycetota</taxon>
        <taxon>Actinomycetes</taxon>
        <taxon>Frankiales</taxon>
        <taxon>Frankiaceae</taxon>
        <taxon>Frankia</taxon>
    </lineage>
</organism>
<proteinExistence type="inferred from homology"/>
<dbReference type="Gene3D" id="1.10.3720.10">
    <property type="entry name" value="MetI-like"/>
    <property type="match status" value="1"/>
</dbReference>
<keyword evidence="5 7" id="KW-1133">Transmembrane helix</keyword>
<sequence length="261" mass="26885">MVGFGLGIAVLLLLACVAAAPGLFTGVDPNAADLRHTLRGPSGDHWFGTDQNGRDLYARIVYGARPSLLIGVGASLLSLVGGVVVGVLAAQSNRVVDQVISRLLDVVMSVPGLLLVFLVVAVLGTGSRNAAVGLAVVGIPGFARVTRAEVIRVRSGHYVEAAHGLGWSKLQVVVRHIVPNTVGPIVALATVGLGSMIVASSSLSFVGLGPRPPTAEWGAMLAGSRNYLEVAWWPAVFPGLALTIAVLAVTVVGERIQGLTR</sequence>
<feature type="transmembrane region" description="Helical" evidence="7">
    <location>
        <begin position="68"/>
        <end position="90"/>
    </location>
</feature>
<reference evidence="9 10" key="1">
    <citation type="journal article" date="2007" name="Genome Res.">
        <title>Genome characteristics of facultatively symbiotic Frankia sp. strains reflect host range and host plant biogeography.</title>
        <authorList>
            <person name="Normand P."/>
            <person name="Lapierre P."/>
            <person name="Tisa L.S."/>
            <person name="Gogarten J.P."/>
            <person name="Alloisio N."/>
            <person name="Bagnarol E."/>
            <person name="Bassi C.A."/>
            <person name="Berry A.M."/>
            <person name="Bickhart D.M."/>
            <person name="Choisne N."/>
            <person name="Couloux A."/>
            <person name="Cournoyer B."/>
            <person name="Cruveiller S."/>
            <person name="Daubin V."/>
            <person name="Demange N."/>
            <person name="Francino M.P."/>
            <person name="Goltsman E."/>
            <person name="Huang Y."/>
            <person name="Kopp O.R."/>
            <person name="Labarre L."/>
            <person name="Lapidus A."/>
            <person name="Lavire C."/>
            <person name="Marechal J."/>
            <person name="Martinez M."/>
            <person name="Mastronunzio J.E."/>
            <person name="Mullin B.C."/>
            <person name="Niemann J."/>
            <person name="Pujic P."/>
            <person name="Rawnsley T."/>
            <person name="Rouy Z."/>
            <person name="Schenowitz C."/>
            <person name="Sellstedt A."/>
            <person name="Tavares F."/>
            <person name="Tomkins J.P."/>
            <person name="Vallenet D."/>
            <person name="Valverde C."/>
            <person name="Wall L.G."/>
            <person name="Wang Y."/>
            <person name="Medigue C."/>
            <person name="Benson D.R."/>
        </authorList>
    </citation>
    <scope>NUCLEOTIDE SEQUENCE [LARGE SCALE GENOMIC DNA]</scope>
    <source>
        <strain evidence="10">DSM 45986 / CECT 9034 / ACN14a</strain>
    </source>
</reference>
<dbReference type="PANTHER" id="PTHR43386">
    <property type="entry name" value="OLIGOPEPTIDE TRANSPORT SYSTEM PERMEASE PROTEIN APPC"/>
    <property type="match status" value="1"/>
</dbReference>
<dbReference type="Proteomes" id="UP000000657">
    <property type="component" value="Chromosome"/>
</dbReference>
<dbReference type="CDD" id="cd06261">
    <property type="entry name" value="TM_PBP2"/>
    <property type="match status" value="1"/>
</dbReference>
<gene>
    <name evidence="9" type="ordered locus">FRAAL4087</name>
</gene>
<dbReference type="PANTHER" id="PTHR43386:SF25">
    <property type="entry name" value="PEPTIDE ABC TRANSPORTER PERMEASE PROTEIN"/>
    <property type="match status" value="1"/>
</dbReference>
<dbReference type="HOGENOM" id="CLU_028518_5_2_11"/>
<dbReference type="KEGG" id="fal:FRAAL4087"/>
<evidence type="ECO:0000256" key="2">
    <source>
        <dbReference type="ARBA" id="ARBA00022448"/>
    </source>
</evidence>
<comment type="similarity">
    <text evidence="7">Belongs to the binding-protein-dependent transport system permease family.</text>
</comment>
<evidence type="ECO:0000256" key="5">
    <source>
        <dbReference type="ARBA" id="ARBA00022989"/>
    </source>
</evidence>
<keyword evidence="4 7" id="KW-0812">Transmembrane</keyword>
<dbReference type="EMBL" id="CT573213">
    <property type="protein sequence ID" value="CAJ62729.1"/>
    <property type="molecule type" value="Genomic_DNA"/>
</dbReference>